<dbReference type="InterPro" id="IPR007274">
    <property type="entry name" value="Cop_transporter"/>
</dbReference>
<evidence type="ECO:0000256" key="3">
    <source>
        <dbReference type="ARBA" id="ARBA00023136"/>
    </source>
</evidence>
<keyword evidence="1 4" id="KW-0812">Transmembrane</keyword>
<dbReference type="OrthoDB" id="6363520at2759"/>
<sequence length="225" mass="24206">MDHVHHSMHSVEPDEMQPQPDTTMASGHEGHMDDLLGGWGGEEQELLGMLHVPLLHGGVKEVLLLPSLSTASPGSFTLACFLLALCTALVEVLRLGAWWVESRKINKPGRQSRGGACECKHCTSVTVSLRGVTEGKQYNAIHDANSGESLSVQSSSNPSLSARRIGLWLAVSGVLNLLIYLSSTLLMLIAMTMNIYLILSMGIGASCGKVATLFARRRIEDGLCK</sequence>
<feature type="compositionally biased region" description="Basic and acidic residues" evidence="5">
    <location>
        <begin position="1"/>
        <end position="12"/>
    </location>
</feature>
<dbReference type="EMBL" id="QCYY01002945">
    <property type="protein sequence ID" value="ROT66378.1"/>
    <property type="molecule type" value="Genomic_DNA"/>
</dbReference>
<keyword evidence="4" id="KW-0186">Copper</keyword>
<evidence type="ECO:0000256" key="2">
    <source>
        <dbReference type="ARBA" id="ARBA00022989"/>
    </source>
</evidence>
<feature type="region of interest" description="Disordered" evidence="5">
    <location>
        <begin position="1"/>
        <end position="35"/>
    </location>
</feature>
<dbReference type="Proteomes" id="UP000283509">
    <property type="component" value="Unassembled WGS sequence"/>
</dbReference>
<dbReference type="Pfam" id="PF04145">
    <property type="entry name" value="Ctr"/>
    <property type="match status" value="1"/>
</dbReference>
<feature type="transmembrane region" description="Helical" evidence="4">
    <location>
        <begin position="165"/>
        <end position="189"/>
    </location>
</feature>
<reference evidence="6 7" key="1">
    <citation type="submission" date="2018-04" db="EMBL/GenBank/DDBJ databases">
        <authorList>
            <person name="Zhang X."/>
            <person name="Yuan J."/>
            <person name="Li F."/>
            <person name="Xiang J."/>
        </authorList>
    </citation>
    <scope>NUCLEOTIDE SEQUENCE [LARGE SCALE GENOMIC DNA]</scope>
    <source>
        <tissue evidence="6">Muscle</tissue>
    </source>
</reference>
<keyword evidence="7" id="KW-1185">Reference proteome</keyword>
<dbReference type="GO" id="GO:0016020">
    <property type="term" value="C:membrane"/>
    <property type="evidence" value="ECO:0007669"/>
    <property type="project" value="UniProtKB-SubCell"/>
</dbReference>
<keyword evidence="4" id="KW-0187">Copper transport</keyword>
<comment type="similarity">
    <text evidence="4">Belongs to the copper transporter (Ctr) (TC 1.A.56) family. SLC31A subfamily.</text>
</comment>
<feature type="transmembrane region" description="Helical" evidence="4">
    <location>
        <begin position="195"/>
        <end position="215"/>
    </location>
</feature>
<keyword evidence="4" id="KW-0406">Ion transport</keyword>
<comment type="caution">
    <text evidence="6">The sequence shown here is derived from an EMBL/GenBank/DDBJ whole genome shotgun (WGS) entry which is preliminary data.</text>
</comment>
<keyword evidence="2 4" id="KW-1133">Transmembrane helix</keyword>
<accession>A0A3R7QG71</accession>
<evidence type="ECO:0000313" key="6">
    <source>
        <dbReference type="EMBL" id="ROT66378.1"/>
    </source>
</evidence>
<dbReference type="GO" id="GO:0005375">
    <property type="term" value="F:copper ion transmembrane transporter activity"/>
    <property type="evidence" value="ECO:0007669"/>
    <property type="project" value="UniProtKB-UniRule"/>
</dbReference>
<evidence type="ECO:0000256" key="5">
    <source>
        <dbReference type="SAM" id="MobiDB-lite"/>
    </source>
</evidence>
<protein>
    <recommendedName>
        <fullName evidence="4">Copper transport protein</fullName>
    </recommendedName>
</protein>
<organism evidence="6 7">
    <name type="scientific">Penaeus vannamei</name>
    <name type="common">Whiteleg shrimp</name>
    <name type="synonym">Litopenaeus vannamei</name>
    <dbReference type="NCBI Taxonomy" id="6689"/>
    <lineage>
        <taxon>Eukaryota</taxon>
        <taxon>Metazoa</taxon>
        <taxon>Ecdysozoa</taxon>
        <taxon>Arthropoda</taxon>
        <taxon>Crustacea</taxon>
        <taxon>Multicrustacea</taxon>
        <taxon>Malacostraca</taxon>
        <taxon>Eumalacostraca</taxon>
        <taxon>Eucarida</taxon>
        <taxon>Decapoda</taxon>
        <taxon>Dendrobranchiata</taxon>
        <taxon>Penaeoidea</taxon>
        <taxon>Penaeidae</taxon>
        <taxon>Penaeus</taxon>
    </lineage>
</organism>
<dbReference type="AlphaFoldDB" id="A0A3R7QG71"/>
<keyword evidence="3 4" id="KW-0472">Membrane</keyword>
<gene>
    <name evidence="6" type="ORF">C7M84_015599</name>
</gene>
<evidence type="ECO:0000256" key="4">
    <source>
        <dbReference type="RuleBase" id="RU367022"/>
    </source>
</evidence>
<comment type="subcellular location">
    <subcellularLocation>
        <location evidence="4">Membrane</location>
        <topology evidence="4">Multi-pass membrane protein</topology>
    </subcellularLocation>
</comment>
<evidence type="ECO:0000256" key="1">
    <source>
        <dbReference type="ARBA" id="ARBA00022692"/>
    </source>
</evidence>
<proteinExistence type="inferred from homology"/>
<name>A0A3R7QG71_PENVA</name>
<keyword evidence="4" id="KW-0813">Transport</keyword>
<feature type="transmembrane region" description="Helical" evidence="4">
    <location>
        <begin position="76"/>
        <end position="100"/>
    </location>
</feature>
<reference evidence="6 7" key="2">
    <citation type="submission" date="2019-01" db="EMBL/GenBank/DDBJ databases">
        <title>The decoding of complex shrimp genome reveals the adaptation for benthos swimmer, frequently molting mechanism and breeding impact on genome.</title>
        <authorList>
            <person name="Sun Y."/>
            <person name="Gao Y."/>
            <person name="Yu Y."/>
        </authorList>
    </citation>
    <scope>NUCLEOTIDE SEQUENCE [LARGE SCALE GENOMIC DNA]</scope>
    <source>
        <tissue evidence="6">Muscle</tissue>
    </source>
</reference>
<evidence type="ECO:0000313" key="7">
    <source>
        <dbReference type="Proteomes" id="UP000283509"/>
    </source>
</evidence>